<comment type="caution">
    <text evidence="9">The sequence shown here is derived from an EMBL/GenBank/DDBJ whole genome shotgun (WGS) entry which is preliminary data.</text>
</comment>
<organism evidence="9 10">
    <name type="scientific">Collinsella acetigenes</name>
    <dbReference type="NCBI Taxonomy" id="2713419"/>
    <lineage>
        <taxon>Bacteria</taxon>
        <taxon>Bacillati</taxon>
        <taxon>Actinomycetota</taxon>
        <taxon>Coriobacteriia</taxon>
        <taxon>Coriobacteriales</taxon>
        <taxon>Coriobacteriaceae</taxon>
        <taxon>Collinsella</taxon>
    </lineage>
</organism>
<keyword evidence="5" id="KW-0598">Phosphotransferase system</keyword>
<dbReference type="PANTHER" id="PTHR34581:SF2">
    <property type="entry name" value="PTS SYSTEM N,N'-DIACETYLCHITOBIOSE-SPECIFIC EIIB COMPONENT"/>
    <property type="match status" value="1"/>
</dbReference>
<dbReference type="Pfam" id="PF02302">
    <property type="entry name" value="PTS_IIB"/>
    <property type="match status" value="1"/>
</dbReference>
<dbReference type="Proteomes" id="UP000546970">
    <property type="component" value="Unassembled WGS sequence"/>
</dbReference>
<dbReference type="InterPro" id="IPR003501">
    <property type="entry name" value="PTS_EIIB_2/3"/>
</dbReference>
<dbReference type="EMBL" id="JABBCP010000001">
    <property type="protein sequence ID" value="NMF55047.1"/>
    <property type="molecule type" value="Genomic_DNA"/>
</dbReference>
<keyword evidence="2" id="KW-0597">Phosphoprotein</keyword>
<dbReference type="GO" id="GO:0016301">
    <property type="term" value="F:kinase activity"/>
    <property type="evidence" value="ECO:0007669"/>
    <property type="project" value="UniProtKB-KW"/>
</dbReference>
<dbReference type="GO" id="GO:0008982">
    <property type="term" value="F:protein-N(PI)-phosphohistidine-sugar phosphotransferase activity"/>
    <property type="evidence" value="ECO:0007669"/>
    <property type="project" value="InterPro"/>
</dbReference>
<evidence type="ECO:0000256" key="2">
    <source>
        <dbReference type="ARBA" id="ARBA00022553"/>
    </source>
</evidence>
<evidence type="ECO:0000259" key="8">
    <source>
        <dbReference type="PROSITE" id="PS51100"/>
    </source>
</evidence>
<evidence type="ECO:0000313" key="9">
    <source>
        <dbReference type="EMBL" id="NMF55047.1"/>
    </source>
</evidence>
<keyword evidence="3" id="KW-0762">Sugar transport</keyword>
<name>A0A7X9UBD8_9ACTN</name>
<keyword evidence="4" id="KW-0808">Transferase</keyword>
<dbReference type="InterPro" id="IPR013012">
    <property type="entry name" value="PTS_EIIB_3"/>
</dbReference>
<keyword evidence="6" id="KW-0418">Kinase</keyword>
<evidence type="ECO:0000256" key="4">
    <source>
        <dbReference type="ARBA" id="ARBA00022679"/>
    </source>
</evidence>
<keyword evidence="10" id="KW-1185">Reference proteome</keyword>
<accession>A0A7X9UBD8</accession>
<dbReference type="AlphaFoldDB" id="A0A7X9UBD8"/>
<evidence type="ECO:0000256" key="1">
    <source>
        <dbReference type="ARBA" id="ARBA00022448"/>
    </source>
</evidence>
<feature type="domain" description="PTS EIIB type-3" evidence="8">
    <location>
        <begin position="1"/>
        <end position="99"/>
    </location>
</feature>
<proteinExistence type="predicted"/>
<dbReference type="InterPro" id="IPR051819">
    <property type="entry name" value="PTS_sugar-specific_EIIB"/>
</dbReference>
<gene>
    <name evidence="9" type="ORF">HF320_01680</name>
</gene>
<evidence type="ECO:0000313" key="10">
    <source>
        <dbReference type="Proteomes" id="UP000546970"/>
    </source>
</evidence>
<sequence>MKKVVVCCTMSVTSSLLVIKMREIIEQRGLDIDIEALPASDAVNEISNADLIMLAPMVSDAKEAFEGAGAKKVVVITSDNYLNYRASDVLDQAVLALDE</sequence>
<evidence type="ECO:0000256" key="7">
    <source>
        <dbReference type="PROSITE-ProRule" id="PRU00423"/>
    </source>
</evidence>
<keyword evidence="1" id="KW-0813">Transport</keyword>
<dbReference type="Gene3D" id="3.40.50.2300">
    <property type="match status" value="1"/>
</dbReference>
<dbReference type="SUPFAM" id="SSF52794">
    <property type="entry name" value="PTS system IIB component-like"/>
    <property type="match status" value="1"/>
</dbReference>
<dbReference type="GO" id="GO:0009401">
    <property type="term" value="P:phosphoenolpyruvate-dependent sugar phosphotransferase system"/>
    <property type="evidence" value="ECO:0007669"/>
    <property type="project" value="UniProtKB-KW"/>
</dbReference>
<dbReference type="PROSITE" id="PS51100">
    <property type="entry name" value="PTS_EIIB_TYPE_3"/>
    <property type="match status" value="1"/>
</dbReference>
<dbReference type="RefSeq" id="WP_169276784.1">
    <property type="nucleotide sequence ID" value="NZ_JABBCP010000001.1"/>
</dbReference>
<feature type="modified residue" description="Phosphocysteine; by EIIA" evidence="7">
    <location>
        <position position="8"/>
    </location>
</feature>
<evidence type="ECO:0000256" key="3">
    <source>
        <dbReference type="ARBA" id="ARBA00022597"/>
    </source>
</evidence>
<evidence type="ECO:0000256" key="6">
    <source>
        <dbReference type="ARBA" id="ARBA00022777"/>
    </source>
</evidence>
<evidence type="ECO:0000256" key="5">
    <source>
        <dbReference type="ARBA" id="ARBA00022683"/>
    </source>
</evidence>
<dbReference type="PANTHER" id="PTHR34581">
    <property type="entry name" value="PTS SYSTEM N,N'-DIACETYLCHITOBIOSE-SPECIFIC EIIB COMPONENT"/>
    <property type="match status" value="1"/>
</dbReference>
<reference evidence="9 10" key="1">
    <citation type="submission" date="2020-04" db="EMBL/GenBank/DDBJ databases">
        <title>Collinsella sp. KGMB02528 nov., an anaerobic actinobacterium isolated from human feces.</title>
        <authorList>
            <person name="Han K.-I."/>
            <person name="Eom M.K."/>
            <person name="Kim J.-S."/>
            <person name="Lee K.C."/>
            <person name="Suh M.K."/>
            <person name="Park S.-H."/>
            <person name="Lee J.H."/>
            <person name="Kang S.W."/>
            <person name="Park J.-E."/>
            <person name="Oh B.S."/>
            <person name="Yu S.Y."/>
            <person name="Choi S.-H."/>
            <person name="Lee D.H."/>
            <person name="Yoon H."/>
            <person name="Kim B.-Y."/>
            <person name="Lee J.H."/>
            <person name="Lee J.-S."/>
        </authorList>
    </citation>
    <scope>NUCLEOTIDE SEQUENCE [LARGE SCALE GENOMIC DNA]</scope>
    <source>
        <strain evidence="9 10">KGMB02528</strain>
    </source>
</reference>
<dbReference type="InterPro" id="IPR036095">
    <property type="entry name" value="PTS_EIIB-like_sf"/>
</dbReference>
<protein>
    <recommendedName>
        <fullName evidence="8">PTS EIIB type-3 domain-containing protein</fullName>
    </recommendedName>
</protein>